<sequence>MFAFVARQPILDREKEVFAYELLFRDGKSNCFPEKDVEADERSNSAQSSLKLGLDDISCQKTAFINFTNETILKGLPNSLDPKTVVVEVADGDAGDYSLVSACENIRNLGFQIALNGPKLTTSSELLNLVDIVKIDTMQYAFATIAKQIPRFTHANVKLVADNVDTQQNFTTFSDLGFDYFQGYFFAKPESFSNAPLPVNKLSLIELIAETTKDNFGIDRINEIIERDVGLSYMLLRFINNPMINKRFKITSLKHALNYMGEVEIKKFIALLALANLADDKPMELLHMSLVRARFCDLVAQARGTGDNPPIGFMAGLFSLLDALLDQEMQHLVLKMPIVDEVKYALCGGQNDYYYYIMLARAFESGTWMKVRKIADSLQLDQKVLHGLFNQAIVWGNSVRQSISPHYPASKPQ</sequence>
<protein>
    <submittedName>
        <fullName evidence="2">HDOD domain-containing protein</fullName>
    </submittedName>
</protein>
<name>A0ABP3WS47_9ALTE</name>
<comment type="caution">
    <text evidence="2">The sequence shown here is derived from an EMBL/GenBank/DDBJ whole genome shotgun (WGS) entry which is preliminary data.</text>
</comment>
<dbReference type="Pfam" id="PF00563">
    <property type="entry name" value="EAL"/>
    <property type="match status" value="1"/>
</dbReference>
<evidence type="ECO:0000313" key="2">
    <source>
        <dbReference type="EMBL" id="GAA0854528.1"/>
    </source>
</evidence>
<reference evidence="3" key="1">
    <citation type="journal article" date="2019" name="Int. J. Syst. Evol. Microbiol.">
        <title>The Global Catalogue of Microorganisms (GCM) 10K type strain sequencing project: providing services to taxonomists for standard genome sequencing and annotation.</title>
        <authorList>
            <consortium name="The Broad Institute Genomics Platform"/>
            <consortium name="The Broad Institute Genome Sequencing Center for Infectious Disease"/>
            <person name="Wu L."/>
            <person name="Ma J."/>
        </authorList>
    </citation>
    <scope>NUCLEOTIDE SEQUENCE [LARGE SCALE GENOMIC DNA]</scope>
    <source>
        <strain evidence="3">JCM 15896</strain>
    </source>
</reference>
<dbReference type="PANTHER" id="PTHR33525:SF4">
    <property type="entry name" value="CYCLIC DI-GMP PHOSPHODIESTERASE CDGJ"/>
    <property type="match status" value="1"/>
</dbReference>
<keyword evidence="3" id="KW-1185">Reference proteome</keyword>
<evidence type="ECO:0000259" key="1">
    <source>
        <dbReference type="PROSITE" id="PS51833"/>
    </source>
</evidence>
<dbReference type="InterPro" id="IPR014408">
    <property type="entry name" value="dGMP_Pdiesterase_EAL/HD-GYP"/>
</dbReference>
<dbReference type="RefSeq" id="WP_343857295.1">
    <property type="nucleotide sequence ID" value="NZ_BAAAFD010000002.1"/>
</dbReference>
<feature type="domain" description="HDOD" evidence="1">
    <location>
        <begin position="197"/>
        <end position="384"/>
    </location>
</feature>
<dbReference type="PANTHER" id="PTHR33525">
    <property type="match status" value="1"/>
</dbReference>
<dbReference type="Gene3D" id="1.10.3210.10">
    <property type="entry name" value="Hypothetical protein af1432"/>
    <property type="match status" value="1"/>
</dbReference>
<dbReference type="InterPro" id="IPR052340">
    <property type="entry name" value="RNase_Y/CdgJ"/>
</dbReference>
<organism evidence="2 3">
    <name type="scientific">Aliiglaciecola litoralis</name>
    <dbReference type="NCBI Taxonomy" id="582857"/>
    <lineage>
        <taxon>Bacteria</taxon>
        <taxon>Pseudomonadati</taxon>
        <taxon>Pseudomonadota</taxon>
        <taxon>Gammaproteobacteria</taxon>
        <taxon>Alteromonadales</taxon>
        <taxon>Alteromonadaceae</taxon>
        <taxon>Aliiglaciecola</taxon>
    </lineage>
</organism>
<dbReference type="SUPFAM" id="SSF141868">
    <property type="entry name" value="EAL domain-like"/>
    <property type="match status" value="1"/>
</dbReference>
<dbReference type="Pfam" id="PF08668">
    <property type="entry name" value="HDOD"/>
    <property type="match status" value="1"/>
</dbReference>
<dbReference type="InterPro" id="IPR013976">
    <property type="entry name" value="HDOD"/>
</dbReference>
<dbReference type="InterPro" id="IPR035919">
    <property type="entry name" value="EAL_sf"/>
</dbReference>
<evidence type="ECO:0000313" key="3">
    <source>
        <dbReference type="Proteomes" id="UP001500359"/>
    </source>
</evidence>
<dbReference type="EMBL" id="BAAAFD010000002">
    <property type="protein sequence ID" value="GAA0854528.1"/>
    <property type="molecule type" value="Genomic_DNA"/>
</dbReference>
<dbReference type="PIRSF" id="PIRSF003180">
    <property type="entry name" value="DiGMPpdiest_YuxH"/>
    <property type="match status" value="1"/>
</dbReference>
<dbReference type="SUPFAM" id="SSF109604">
    <property type="entry name" value="HD-domain/PDEase-like"/>
    <property type="match status" value="1"/>
</dbReference>
<dbReference type="PROSITE" id="PS51833">
    <property type="entry name" value="HDOD"/>
    <property type="match status" value="1"/>
</dbReference>
<dbReference type="Proteomes" id="UP001500359">
    <property type="component" value="Unassembled WGS sequence"/>
</dbReference>
<accession>A0ABP3WS47</accession>
<proteinExistence type="predicted"/>
<gene>
    <name evidence="2" type="ORF">GCM10009114_10700</name>
</gene>
<dbReference type="InterPro" id="IPR001633">
    <property type="entry name" value="EAL_dom"/>
</dbReference>
<dbReference type="Gene3D" id="3.20.20.450">
    <property type="entry name" value="EAL domain"/>
    <property type="match status" value="1"/>
</dbReference>